<evidence type="ECO:0000313" key="2">
    <source>
        <dbReference type="EMBL" id="KAH8034158.1"/>
    </source>
</evidence>
<gene>
    <name evidence="2" type="ORF">HPB51_021548</name>
</gene>
<name>A0A9J6EIC4_RHIMP</name>
<feature type="region of interest" description="Disordered" evidence="1">
    <location>
        <begin position="138"/>
        <end position="198"/>
    </location>
</feature>
<feature type="compositionally biased region" description="Basic and acidic residues" evidence="1">
    <location>
        <begin position="186"/>
        <end position="198"/>
    </location>
</feature>
<dbReference type="EMBL" id="JABSTU010000004">
    <property type="protein sequence ID" value="KAH8034158.1"/>
    <property type="molecule type" value="Genomic_DNA"/>
</dbReference>
<protein>
    <submittedName>
        <fullName evidence="2">Uncharacterized protein</fullName>
    </submittedName>
</protein>
<organism evidence="2 3">
    <name type="scientific">Rhipicephalus microplus</name>
    <name type="common">Cattle tick</name>
    <name type="synonym">Boophilus microplus</name>
    <dbReference type="NCBI Taxonomy" id="6941"/>
    <lineage>
        <taxon>Eukaryota</taxon>
        <taxon>Metazoa</taxon>
        <taxon>Ecdysozoa</taxon>
        <taxon>Arthropoda</taxon>
        <taxon>Chelicerata</taxon>
        <taxon>Arachnida</taxon>
        <taxon>Acari</taxon>
        <taxon>Parasitiformes</taxon>
        <taxon>Ixodida</taxon>
        <taxon>Ixodoidea</taxon>
        <taxon>Ixodidae</taxon>
        <taxon>Rhipicephalinae</taxon>
        <taxon>Rhipicephalus</taxon>
        <taxon>Boophilus</taxon>
    </lineage>
</organism>
<accession>A0A9J6EIC4</accession>
<dbReference type="Proteomes" id="UP000821866">
    <property type="component" value="Chromosome 2"/>
</dbReference>
<feature type="compositionally biased region" description="Basic and acidic residues" evidence="1">
    <location>
        <begin position="138"/>
        <end position="151"/>
    </location>
</feature>
<dbReference type="AlphaFoldDB" id="A0A9J6EIC4"/>
<comment type="caution">
    <text evidence="2">The sequence shown here is derived from an EMBL/GenBank/DDBJ whole genome shotgun (WGS) entry which is preliminary data.</text>
</comment>
<proteinExistence type="predicted"/>
<reference evidence="2" key="1">
    <citation type="journal article" date="2020" name="Cell">
        <title>Large-Scale Comparative Analyses of Tick Genomes Elucidate Their Genetic Diversity and Vector Capacities.</title>
        <authorList>
            <consortium name="Tick Genome and Microbiome Consortium (TIGMIC)"/>
            <person name="Jia N."/>
            <person name="Wang J."/>
            <person name="Shi W."/>
            <person name="Du L."/>
            <person name="Sun Y."/>
            <person name="Zhan W."/>
            <person name="Jiang J.F."/>
            <person name="Wang Q."/>
            <person name="Zhang B."/>
            <person name="Ji P."/>
            <person name="Bell-Sakyi L."/>
            <person name="Cui X.M."/>
            <person name="Yuan T.T."/>
            <person name="Jiang B.G."/>
            <person name="Yang W.F."/>
            <person name="Lam T.T."/>
            <person name="Chang Q.C."/>
            <person name="Ding S.J."/>
            <person name="Wang X.J."/>
            <person name="Zhu J.G."/>
            <person name="Ruan X.D."/>
            <person name="Zhao L."/>
            <person name="Wei J.T."/>
            <person name="Ye R.Z."/>
            <person name="Que T.C."/>
            <person name="Du C.H."/>
            <person name="Zhou Y.H."/>
            <person name="Cheng J.X."/>
            <person name="Dai P.F."/>
            <person name="Guo W.B."/>
            <person name="Han X.H."/>
            <person name="Huang E.J."/>
            <person name="Li L.F."/>
            <person name="Wei W."/>
            <person name="Gao Y.C."/>
            <person name="Liu J.Z."/>
            <person name="Shao H.Z."/>
            <person name="Wang X."/>
            <person name="Wang C.C."/>
            <person name="Yang T.C."/>
            <person name="Huo Q.B."/>
            <person name="Li W."/>
            <person name="Chen H.Y."/>
            <person name="Chen S.E."/>
            <person name="Zhou L.G."/>
            <person name="Ni X.B."/>
            <person name="Tian J.H."/>
            <person name="Sheng Y."/>
            <person name="Liu T."/>
            <person name="Pan Y.S."/>
            <person name="Xia L.Y."/>
            <person name="Li J."/>
            <person name="Zhao F."/>
            <person name="Cao W.C."/>
        </authorList>
    </citation>
    <scope>NUCLEOTIDE SEQUENCE</scope>
    <source>
        <strain evidence="2">Rmic-2018</strain>
    </source>
</reference>
<evidence type="ECO:0000256" key="1">
    <source>
        <dbReference type="SAM" id="MobiDB-lite"/>
    </source>
</evidence>
<evidence type="ECO:0000313" key="3">
    <source>
        <dbReference type="Proteomes" id="UP000821866"/>
    </source>
</evidence>
<keyword evidence="3" id="KW-1185">Reference proteome</keyword>
<sequence length="198" mass="21283">MLSPHAAATLRRAPSREDLAAQRLTPGCPRCSGTPCGRYGVVEPFSVLPLRLFLLPGDDAIPSFPATPLPQMALATCRRRQHVAGECCSDARPTEGLRGCAFDSQKVATRLAEFSPWHAPADGTMADGLPCTAAVDRNSREASRGGEDGPRFTHVPPRNNRRDDIAEVGPQAATSLADAGRRSGRHEKDAIGRTDRKY</sequence>
<reference evidence="2" key="2">
    <citation type="submission" date="2021-09" db="EMBL/GenBank/DDBJ databases">
        <authorList>
            <person name="Jia N."/>
            <person name="Wang J."/>
            <person name="Shi W."/>
            <person name="Du L."/>
            <person name="Sun Y."/>
            <person name="Zhan W."/>
            <person name="Jiang J."/>
            <person name="Wang Q."/>
            <person name="Zhang B."/>
            <person name="Ji P."/>
            <person name="Sakyi L.B."/>
            <person name="Cui X."/>
            <person name="Yuan T."/>
            <person name="Jiang B."/>
            <person name="Yang W."/>
            <person name="Lam T.T.-Y."/>
            <person name="Chang Q."/>
            <person name="Ding S."/>
            <person name="Wang X."/>
            <person name="Zhu J."/>
            <person name="Ruan X."/>
            <person name="Zhao L."/>
            <person name="Wei J."/>
            <person name="Que T."/>
            <person name="Du C."/>
            <person name="Cheng J."/>
            <person name="Dai P."/>
            <person name="Han X."/>
            <person name="Huang E."/>
            <person name="Gao Y."/>
            <person name="Liu J."/>
            <person name="Shao H."/>
            <person name="Ye R."/>
            <person name="Li L."/>
            <person name="Wei W."/>
            <person name="Wang X."/>
            <person name="Wang C."/>
            <person name="Huo Q."/>
            <person name="Li W."/>
            <person name="Guo W."/>
            <person name="Chen H."/>
            <person name="Chen S."/>
            <person name="Zhou L."/>
            <person name="Zhou L."/>
            <person name="Ni X."/>
            <person name="Tian J."/>
            <person name="Zhou Y."/>
            <person name="Sheng Y."/>
            <person name="Liu T."/>
            <person name="Pan Y."/>
            <person name="Xia L."/>
            <person name="Li J."/>
            <person name="Zhao F."/>
            <person name="Cao W."/>
        </authorList>
    </citation>
    <scope>NUCLEOTIDE SEQUENCE</scope>
    <source>
        <strain evidence="2">Rmic-2018</strain>
        <tissue evidence="2">Larvae</tissue>
    </source>
</reference>